<dbReference type="SUPFAM" id="SSF56112">
    <property type="entry name" value="Protein kinase-like (PK-like)"/>
    <property type="match status" value="1"/>
</dbReference>
<protein>
    <recommendedName>
        <fullName evidence="6">PI3K/PI4K catalytic domain-containing protein</fullName>
    </recommendedName>
</protein>
<dbReference type="InterPro" id="IPR036940">
    <property type="entry name" value="PI3/4_kinase_cat_sf"/>
</dbReference>
<dbReference type="Proteomes" id="UP000466442">
    <property type="component" value="Unassembled WGS sequence"/>
</dbReference>
<dbReference type="EMBL" id="WIXP02000015">
    <property type="protein sequence ID" value="KAF6198740.1"/>
    <property type="molecule type" value="Genomic_DNA"/>
</dbReference>
<dbReference type="InterPro" id="IPR015433">
    <property type="entry name" value="PI3/4_kinase"/>
</dbReference>
<reference evidence="4" key="1">
    <citation type="journal article" date="2021" name="Mol. Ecol. Resour.">
        <title>Apolygus lucorum genome provides insights into omnivorousness and mesophyll feeding.</title>
        <authorList>
            <person name="Liu Y."/>
            <person name="Liu H."/>
            <person name="Wang H."/>
            <person name="Huang T."/>
            <person name="Liu B."/>
            <person name="Yang B."/>
            <person name="Yin L."/>
            <person name="Li B."/>
            <person name="Zhang Y."/>
            <person name="Zhang S."/>
            <person name="Jiang F."/>
            <person name="Zhang X."/>
            <person name="Ren Y."/>
            <person name="Wang B."/>
            <person name="Wang S."/>
            <person name="Lu Y."/>
            <person name="Wu K."/>
            <person name="Fan W."/>
            <person name="Wang G."/>
        </authorList>
    </citation>
    <scope>NUCLEOTIDE SEQUENCE</scope>
    <source>
        <strain evidence="4">12Hb</strain>
    </source>
</reference>
<evidence type="ECO:0000313" key="5">
    <source>
        <dbReference type="Proteomes" id="UP000466442"/>
    </source>
</evidence>
<dbReference type="GO" id="GO:0005737">
    <property type="term" value="C:cytoplasm"/>
    <property type="evidence" value="ECO:0007669"/>
    <property type="project" value="TreeGrafter"/>
</dbReference>
<gene>
    <name evidence="4" type="ORF">GE061_006762</name>
</gene>
<dbReference type="PANTHER" id="PTHR10048:SF15">
    <property type="entry name" value="PHOSPHATIDYLINOSITOL 4-KINASE ALPHA"/>
    <property type="match status" value="1"/>
</dbReference>
<organism evidence="4 5">
    <name type="scientific">Apolygus lucorum</name>
    <name type="common">Small green plant bug</name>
    <name type="synonym">Lygocoris lucorum</name>
    <dbReference type="NCBI Taxonomy" id="248454"/>
    <lineage>
        <taxon>Eukaryota</taxon>
        <taxon>Metazoa</taxon>
        <taxon>Ecdysozoa</taxon>
        <taxon>Arthropoda</taxon>
        <taxon>Hexapoda</taxon>
        <taxon>Insecta</taxon>
        <taxon>Pterygota</taxon>
        <taxon>Neoptera</taxon>
        <taxon>Paraneoptera</taxon>
        <taxon>Hemiptera</taxon>
        <taxon>Heteroptera</taxon>
        <taxon>Panheteroptera</taxon>
        <taxon>Cimicomorpha</taxon>
        <taxon>Miridae</taxon>
        <taxon>Mirini</taxon>
        <taxon>Apolygus</taxon>
    </lineage>
</organism>
<accession>A0A8S9WP76</accession>
<sequence>MDAPAGFTALLTPAYRQTSGMTSDKTCSPSKSSVFSRTSFNKSASICTSSRTESSPLLLGCRPYREAIISLVSLMLDTGHPCFRGQTIKLLRARFTLNASDREAAVYMISVIRNSFLNFRTRTYDMIQYYQNQIPY</sequence>
<keyword evidence="2" id="KW-0808">Transferase</keyword>
<dbReference type="GO" id="GO:0048015">
    <property type="term" value="P:phosphatidylinositol-mediated signaling"/>
    <property type="evidence" value="ECO:0007669"/>
    <property type="project" value="TreeGrafter"/>
</dbReference>
<comment type="caution">
    <text evidence="4">The sequence shown here is derived from an EMBL/GenBank/DDBJ whole genome shotgun (WGS) entry which is preliminary data.</text>
</comment>
<evidence type="ECO:0000256" key="2">
    <source>
        <dbReference type="ARBA" id="ARBA00022679"/>
    </source>
</evidence>
<dbReference type="Gene3D" id="1.10.1070.11">
    <property type="entry name" value="Phosphatidylinositol 3-/4-kinase, catalytic domain"/>
    <property type="match status" value="1"/>
</dbReference>
<evidence type="ECO:0000256" key="3">
    <source>
        <dbReference type="ARBA" id="ARBA00022777"/>
    </source>
</evidence>
<dbReference type="GO" id="GO:0005886">
    <property type="term" value="C:plasma membrane"/>
    <property type="evidence" value="ECO:0007669"/>
    <property type="project" value="TreeGrafter"/>
</dbReference>
<dbReference type="PANTHER" id="PTHR10048">
    <property type="entry name" value="PHOSPHATIDYLINOSITOL KINASE"/>
    <property type="match status" value="1"/>
</dbReference>
<dbReference type="OrthoDB" id="10264149at2759"/>
<proteinExistence type="inferred from homology"/>
<name>A0A8S9WP76_APOLU</name>
<evidence type="ECO:0008006" key="6">
    <source>
        <dbReference type="Google" id="ProtNLM"/>
    </source>
</evidence>
<evidence type="ECO:0000256" key="1">
    <source>
        <dbReference type="ARBA" id="ARBA00006209"/>
    </source>
</evidence>
<keyword evidence="3" id="KW-0418">Kinase</keyword>
<dbReference type="InterPro" id="IPR011009">
    <property type="entry name" value="Kinase-like_dom_sf"/>
</dbReference>
<comment type="similarity">
    <text evidence="1">Belongs to the PI3/PI4-kinase family. Type III PI4K subfamily.</text>
</comment>
<evidence type="ECO:0000313" key="4">
    <source>
        <dbReference type="EMBL" id="KAF6198740.1"/>
    </source>
</evidence>
<keyword evidence="5" id="KW-1185">Reference proteome</keyword>
<dbReference type="AlphaFoldDB" id="A0A8S9WP76"/>
<dbReference type="GO" id="GO:0004430">
    <property type="term" value="F:1-phosphatidylinositol 4-kinase activity"/>
    <property type="evidence" value="ECO:0007669"/>
    <property type="project" value="TreeGrafter"/>
</dbReference>
<dbReference type="GO" id="GO:0046854">
    <property type="term" value="P:phosphatidylinositol phosphate biosynthetic process"/>
    <property type="evidence" value="ECO:0007669"/>
    <property type="project" value="InterPro"/>
</dbReference>